<sequence length="200" mass="21215">MRYLSAIALALVAVTLMSCQKKQESPKVDMAVSTEIKLDGTPTTVAGVTFTPPSTWKDLGPSGMRKADYTFGPIEGESDSATLSVFYFGQGMGGDVESNIERWIGQMSLPDGTDPHRAAGQSQFKVDDMAVHWMQLSGTYASGGMMGSPAVPKPNYVMAAAVLEAPEGNLFFKLTGPQKSAAAMIEGFKAMIMAAKKSGM</sequence>
<dbReference type="PROSITE" id="PS51257">
    <property type="entry name" value="PROKAR_LIPOPROTEIN"/>
    <property type="match status" value="1"/>
</dbReference>
<name>A0A855X3F3_9BACT</name>
<proteinExistence type="predicted"/>
<accession>A0A855X3F3</accession>
<evidence type="ECO:0000313" key="1">
    <source>
        <dbReference type="EMBL" id="PWB72176.1"/>
    </source>
</evidence>
<evidence type="ECO:0000313" key="2">
    <source>
        <dbReference type="Proteomes" id="UP000250918"/>
    </source>
</evidence>
<reference evidence="1 2" key="1">
    <citation type="journal article" date="2018" name="ISME J.">
        <title>A methanotrophic archaeon couples anaerobic oxidation of methane to Fe(III) reduction.</title>
        <authorList>
            <person name="Cai C."/>
            <person name="Leu A.O."/>
            <person name="Xie G.J."/>
            <person name="Guo J."/>
            <person name="Feng Y."/>
            <person name="Zhao J.X."/>
            <person name="Tyson G.W."/>
            <person name="Yuan Z."/>
            <person name="Hu S."/>
        </authorList>
    </citation>
    <scope>NUCLEOTIDE SEQUENCE [LARGE SCALE GENOMIC DNA]</scope>
    <source>
        <strain evidence="1">FeB_12</strain>
    </source>
</reference>
<protein>
    <submittedName>
        <fullName evidence="1">Uncharacterized protein</fullName>
    </submittedName>
</protein>
<gene>
    <name evidence="1" type="ORF">C3F09_06960</name>
</gene>
<dbReference type="EMBL" id="PQAP01000094">
    <property type="protein sequence ID" value="PWB72176.1"/>
    <property type="molecule type" value="Genomic_DNA"/>
</dbReference>
<organism evidence="1 2">
    <name type="scientific">candidate division GN15 bacterium</name>
    <dbReference type="NCBI Taxonomy" id="2072418"/>
    <lineage>
        <taxon>Bacteria</taxon>
        <taxon>candidate division GN15</taxon>
    </lineage>
</organism>
<dbReference type="Proteomes" id="UP000250918">
    <property type="component" value="Unassembled WGS sequence"/>
</dbReference>
<dbReference type="AlphaFoldDB" id="A0A855X3F3"/>
<comment type="caution">
    <text evidence="1">The sequence shown here is derived from an EMBL/GenBank/DDBJ whole genome shotgun (WGS) entry which is preliminary data.</text>
</comment>